<dbReference type="HOGENOM" id="CLU_078780_1_0_2"/>
<dbReference type="AlphaFoldDB" id="A0A0E3SAY9"/>
<name>A0A0E3SAY9_9EURY</name>
<proteinExistence type="predicted"/>
<gene>
    <name evidence="1" type="ORF">MSHOH_1493</name>
</gene>
<evidence type="ECO:0000313" key="2">
    <source>
        <dbReference type="Proteomes" id="UP000033101"/>
    </source>
</evidence>
<organism evidence="1 2">
    <name type="scientific">Methanosarcina horonobensis HB-1 = JCM 15518</name>
    <dbReference type="NCBI Taxonomy" id="1434110"/>
    <lineage>
        <taxon>Archaea</taxon>
        <taxon>Methanobacteriati</taxon>
        <taxon>Methanobacteriota</taxon>
        <taxon>Stenosarchaea group</taxon>
        <taxon>Methanomicrobia</taxon>
        <taxon>Methanosarcinales</taxon>
        <taxon>Methanosarcinaceae</taxon>
        <taxon>Methanosarcina</taxon>
    </lineage>
</organism>
<dbReference type="GeneID" id="24830697"/>
<dbReference type="OrthoDB" id="137974at2157"/>
<keyword evidence="2" id="KW-1185">Reference proteome</keyword>
<dbReference type="KEGG" id="mhor:MSHOH_1493"/>
<dbReference type="EMBL" id="CP009516">
    <property type="protein sequence ID" value="AKB77976.1"/>
    <property type="molecule type" value="Genomic_DNA"/>
</dbReference>
<dbReference type="PATRIC" id="fig|1434110.4.peg.1866"/>
<reference evidence="1 2" key="1">
    <citation type="submission" date="2014-07" db="EMBL/GenBank/DDBJ databases">
        <title>Methanogenic archaea and the global carbon cycle.</title>
        <authorList>
            <person name="Henriksen J.R."/>
            <person name="Luke J."/>
            <person name="Reinhart S."/>
            <person name="Benedict M.N."/>
            <person name="Youngblut N.D."/>
            <person name="Metcalf M.E."/>
            <person name="Whitaker R.J."/>
            <person name="Metcalf W.W."/>
        </authorList>
    </citation>
    <scope>NUCLEOTIDE SEQUENCE [LARGE SCALE GENOMIC DNA]</scope>
    <source>
        <strain evidence="1 2">HB-1</strain>
    </source>
</reference>
<accession>A0A0E3SAY9</accession>
<dbReference type="STRING" id="1434110.MSHOH_1493"/>
<dbReference type="RefSeq" id="WP_158024088.1">
    <property type="nucleotide sequence ID" value="NZ_CP009516.1"/>
</dbReference>
<dbReference type="Proteomes" id="UP000033101">
    <property type="component" value="Chromosome"/>
</dbReference>
<evidence type="ECO:0000313" key="1">
    <source>
        <dbReference type="EMBL" id="AKB77976.1"/>
    </source>
</evidence>
<sequence length="263" mass="29771">MGDTDSIKECFVIMPITDRSPYEEGHFKIVYDHLIKPACALAGFAPIRSDEIKNTNFIVKDILTRLLNSPMAICDLSGQNPNVLFELGIRQSFNKPVTIIKDLITPRIFDIDGLRCLDYNESLRVDQINSSIKLIADTLKNTYELRDNLENSLIHSLSVKPAKLLNDQVLSNDTTVLLNSINTLKNQFDSLKFALTNQYNVTEIPLKELSPEEMNCLNIPVQRTLDGGLIRWLKNPDGSLRRIIVSDRINPVISVEKDCNDQK</sequence>
<protein>
    <submittedName>
        <fullName evidence="1">Uncharacterized protein</fullName>
    </submittedName>
</protein>